<keyword evidence="2" id="KW-0238">DNA-binding</keyword>
<dbReference type="InterPro" id="IPR018060">
    <property type="entry name" value="HTH_AraC"/>
</dbReference>
<name>A0A4R9AA95_9MICO</name>
<dbReference type="OrthoDB" id="9799345at2"/>
<dbReference type="PRINTS" id="PR00032">
    <property type="entry name" value="HTHARAC"/>
</dbReference>
<feature type="domain" description="HTH araC/xylS-type" evidence="4">
    <location>
        <begin position="186"/>
        <end position="287"/>
    </location>
</feature>
<keyword evidence="6" id="KW-1185">Reference proteome</keyword>
<keyword evidence="3" id="KW-0804">Transcription</keyword>
<proteinExistence type="predicted"/>
<dbReference type="AlphaFoldDB" id="A0A4R9AA95"/>
<evidence type="ECO:0000256" key="2">
    <source>
        <dbReference type="ARBA" id="ARBA00023125"/>
    </source>
</evidence>
<dbReference type="Gene3D" id="1.10.10.60">
    <property type="entry name" value="Homeodomain-like"/>
    <property type="match status" value="1"/>
</dbReference>
<sequence>MVVLIRRLDQYRYELGQQNGFERFVIGRLESLQPEVVAGAEPTGCDLVDVHVQHIGCLELFQAGQITVVPAGHLLIFDASRPCVLSYPGPHLSSLFEAPKRRLGLSDTDLAALCRTPIGLAVTDAPPGGASVAAAAIAQLARVAGTLNVRAGTLIAEAIVDLVRIAATEQLALCPSNDLLHVTLVHRVRDYIDAHLRDPELSPGAIATAHLISLRALHKAFETEPVTVHRLIQQRRLERARSDLGGPGEPAVAVALIAERWGFGSPSLFTRLFRQRFGASPSEWRRLSGESTAVGLSEPVRKR</sequence>
<evidence type="ECO:0000313" key="6">
    <source>
        <dbReference type="Proteomes" id="UP000297447"/>
    </source>
</evidence>
<dbReference type="Pfam" id="PF12833">
    <property type="entry name" value="HTH_18"/>
    <property type="match status" value="1"/>
</dbReference>
<evidence type="ECO:0000259" key="4">
    <source>
        <dbReference type="PROSITE" id="PS01124"/>
    </source>
</evidence>
<dbReference type="InterPro" id="IPR020449">
    <property type="entry name" value="Tscrpt_reg_AraC-type_HTH"/>
</dbReference>
<dbReference type="InterPro" id="IPR050204">
    <property type="entry name" value="AraC_XylS_family_regulators"/>
</dbReference>
<keyword evidence="1" id="KW-0805">Transcription regulation</keyword>
<dbReference type="SMART" id="SM00342">
    <property type="entry name" value="HTH_ARAC"/>
    <property type="match status" value="1"/>
</dbReference>
<dbReference type="Proteomes" id="UP000297447">
    <property type="component" value="Unassembled WGS sequence"/>
</dbReference>
<dbReference type="EMBL" id="SOHE01000015">
    <property type="protein sequence ID" value="TFD54713.1"/>
    <property type="molecule type" value="Genomic_DNA"/>
</dbReference>
<protein>
    <submittedName>
        <fullName evidence="5">AraC family transcriptional regulator</fullName>
    </submittedName>
</protein>
<dbReference type="InterPro" id="IPR009057">
    <property type="entry name" value="Homeodomain-like_sf"/>
</dbReference>
<evidence type="ECO:0000256" key="3">
    <source>
        <dbReference type="ARBA" id="ARBA00023163"/>
    </source>
</evidence>
<dbReference type="GO" id="GO:0043565">
    <property type="term" value="F:sequence-specific DNA binding"/>
    <property type="evidence" value="ECO:0007669"/>
    <property type="project" value="InterPro"/>
</dbReference>
<reference evidence="5 6" key="1">
    <citation type="submission" date="2019-03" db="EMBL/GenBank/DDBJ databases">
        <title>Genomics of glacier-inhabiting Cryobacterium strains.</title>
        <authorList>
            <person name="Liu Q."/>
            <person name="Xin Y.-H."/>
        </authorList>
    </citation>
    <scope>NUCLEOTIDE SEQUENCE [LARGE SCALE GENOMIC DNA]</scope>
    <source>
        <strain evidence="5 6">Hh14</strain>
    </source>
</reference>
<organism evidence="5 6">
    <name type="scientific">Cryobacterium frigoriphilum</name>
    <dbReference type="NCBI Taxonomy" id="1259150"/>
    <lineage>
        <taxon>Bacteria</taxon>
        <taxon>Bacillati</taxon>
        <taxon>Actinomycetota</taxon>
        <taxon>Actinomycetes</taxon>
        <taxon>Micrococcales</taxon>
        <taxon>Microbacteriaceae</taxon>
        <taxon>Cryobacterium</taxon>
    </lineage>
</organism>
<accession>A0A4R9AA95</accession>
<dbReference type="GO" id="GO:0003700">
    <property type="term" value="F:DNA-binding transcription factor activity"/>
    <property type="evidence" value="ECO:0007669"/>
    <property type="project" value="InterPro"/>
</dbReference>
<evidence type="ECO:0000313" key="5">
    <source>
        <dbReference type="EMBL" id="TFD54713.1"/>
    </source>
</evidence>
<comment type="caution">
    <text evidence="5">The sequence shown here is derived from an EMBL/GenBank/DDBJ whole genome shotgun (WGS) entry which is preliminary data.</text>
</comment>
<dbReference type="PANTHER" id="PTHR46796:SF6">
    <property type="entry name" value="ARAC SUBFAMILY"/>
    <property type="match status" value="1"/>
</dbReference>
<dbReference type="SUPFAM" id="SSF46689">
    <property type="entry name" value="Homeodomain-like"/>
    <property type="match status" value="1"/>
</dbReference>
<dbReference type="RefSeq" id="WP_134518027.1">
    <property type="nucleotide sequence ID" value="NZ_SOHE01000015.1"/>
</dbReference>
<dbReference type="PANTHER" id="PTHR46796">
    <property type="entry name" value="HTH-TYPE TRANSCRIPTIONAL ACTIVATOR RHAS-RELATED"/>
    <property type="match status" value="1"/>
</dbReference>
<dbReference type="PROSITE" id="PS01124">
    <property type="entry name" value="HTH_ARAC_FAMILY_2"/>
    <property type="match status" value="1"/>
</dbReference>
<gene>
    <name evidence="5" type="ORF">E3T55_02660</name>
</gene>
<evidence type="ECO:0000256" key="1">
    <source>
        <dbReference type="ARBA" id="ARBA00023015"/>
    </source>
</evidence>